<accession>B8C3T1</accession>
<dbReference type="SMART" id="SM00702">
    <property type="entry name" value="P4Hc"/>
    <property type="match status" value="1"/>
</dbReference>
<dbReference type="FunFam" id="2.60.120.620:FF:000031">
    <property type="entry name" value="Predicted protein"/>
    <property type="match status" value="1"/>
</dbReference>
<evidence type="ECO:0000256" key="5">
    <source>
        <dbReference type="ARBA" id="ARBA00023004"/>
    </source>
</evidence>
<dbReference type="InterPro" id="IPR044862">
    <property type="entry name" value="Pro_4_hyd_alph_FE2OG_OXY"/>
</dbReference>
<dbReference type="PROSITE" id="PS51471">
    <property type="entry name" value="FE2OG_OXY"/>
    <property type="match status" value="1"/>
</dbReference>
<dbReference type="GO" id="GO:0004656">
    <property type="term" value="F:procollagen-proline 4-dioxygenase activity"/>
    <property type="evidence" value="ECO:0000318"/>
    <property type="project" value="GO_Central"/>
</dbReference>
<evidence type="ECO:0000259" key="6">
    <source>
        <dbReference type="PROSITE" id="PS51471"/>
    </source>
</evidence>
<dbReference type="InterPro" id="IPR006620">
    <property type="entry name" value="Pro_4_hyd_alph"/>
</dbReference>
<dbReference type="GO" id="GO:0031418">
    <property type="term" value="F:L-ascorbic acid binding"/>
    <property type="evidence" value="ECO:0007669"/>
    <property type="project" value="InterPro"/>
</dbReference>
<dbReference type="OMA" id="GQFYKPH"/>
<dbReference type="GO" id="GO:0005783">
    <property type="term" value="C:endoplasmic reticulum"/>
    <property type="evidence" value="ECO:0000318"/>
    <property type="project" value="GO_Central"/>
</dbReference>
<dbReference type="GeneID" id="7444896"/>
<dbReference type="Pfam" id="PF13640">
    <property type="entry name" value="2OG-FeII_Oxy_3"/>
    <property type="match status" value="1"/>
</dbReference>
<gene>
    <name evidence="7" type="ORF">THAPSDRAFT_262637</name>
</gene>
<dbReference type="EMBL" id="CM000642">
    <property type="protein sequence ID" value="EED92178.1"/>
    <property type="molecule type" value="Genomic_DNA"/>
</dbReference>
<keyword evidence="5" id="KW-0408">Iron</keyword>
<dbReference type="InterPro" id="IPR005123">
    <property type="entry name" value="Oxoglu/Fe-dep_dioxygenase_dom"/>
</dbReference>
<dbReference type="InterPro" id="IPR045054">
    <property type="entry name" value="P4HA-like"/>
</dbReference>
<dbReference type="KEGG" id="tps:THAPSDRAFT_262637"/>
<evidence type="ECO:0000256" key="3">
    <source>
        <dbReference type="ARBA" id="ARBA00022964"/>
    </source>
</evidence>
<dbReference type="STRING" id="35128.B8C3T1"/>
<keyword evidence="2" id="KW-0479">Metal-binding</keyword>
<dbReference type="GO" id="GO:0005506">
    <property type="term" value="F:iron ion binding"/>
    <property type="evidence" value="ECO:0007669"/>
    <property type="project" value="InterPro"/>
</dbReference>
<evidence type="ECO:0000256" key="2">
    <source>
        <dbReference type="ARBA" id="ARBA00022723"/>
    </source>
</evidence>
<name>B8C3T1_THAPS</name>
<keyword evidence="3" id="KW-0223">Dioxygenase</keyword>
<protein>
    <submittedName>
        <fullName evidence="7">Prolyl 4-hydroxylase alpha subunit-like protein</fullName>
    </submittedName>
</protein>
<dbReference type="PANTHER" id="PTHR10869">
    <property type="entry name" value="PROLYL 4-HYDROXYLASE ALPHA SUBUNIT"/>
    <property type="match status" value="1"/>
</dbReference>
<comment type="cofactor">
    <cofactor evidence="1">
        <name>L-ascorbate</name>
        <dbReference type="ChEBI" id="CHEBI:38290"/>
    </cofactor>
</comment>
<proteinExistence type="predicted"/>
<reference evidence="7 8" key="2">
    <citation type="journal article" date="2008" name="Nature">
        <title>The Phaeodactylum genome reveals the evolutionary history of diatom genomes.</title>
        <authorList>
            <person name="Bowler C."/>
            <person name="Allen A.E."/>
            <person name="Badger J.H."/>
            <person name="Grimwood J."/>
            <person name="Jabbari K."/>
            <person name="Kuo A."/>
            <person name="Maheswari U."/>
            <person name="Martens C."/>
            <person name="Maumus F."/>
            <person name="Otillar R.P."/>
            <person name="Rayko E."/>
            <person name="Salamov A."/>
            <person name="Vandepoele K."/>
            <person name="Beszteri B."/>
            <person name="Gruber A."/>
            <person name="Heijde M."/>
            <person name="Katinka M."/>
            <person name="Mock T."/>
            <person name="Valentin K."/>
            <person name="Verret F."/>
            <person name="Berges J.A."/>
            <person name="Brownlee C."/>
            <person name="Cadoret J.P."/>
            <person name="Chiovitti A."/>
            <person name="Choi C.J."/>
            <person name="Coesel S."/>
            <person name="De Martino A."/>
            <person name="Detter J.C."/>
            <person name="Durkin C."/>
            <person name="Falciatore A."/>
            <person name="Fournet J."/>
            <person name="Haruta M."/>
            <person name="Huysman M.J."/>
            <person name="Jenkins B.D."/>
            <person name="Jiroutova K."/>
            <person name="Jorgensen R.E."/>
            <person name="Joubert Y."/>
            <person name="Kaplan A."/>
            <person name="Kroger N."/>
            <person name="Kroth P.G."/>
            <person name="La Roche J."/>
            <person name="Lindquist E."/>
            <person name="Lommer M."/>
            <person name="Martin-Jezequel V."/>
            <person name="Lopez P.J."/>
            <person name="Lucas S."/>
            <person name="Mangogna M."/>
            <person name="McGinnis K."/>
            <person name="Medlin L.K."/>
            <person name="Montsant A."/>
            <person name="Oudot-Le Secq M.P."/>
            <person name="Napoli C."/>
            <person name="Obornik M."/>
            <person name="Parker M.S."/>
            <person name="Petit J.L."/>
            <person name="Porcel B.M."/>
            <person name="Poulsen N."/>
            <person name="Robison M."/>
            <person name="Rychlewski L."/>
            <person name="Rynearson T.A."/>
            <person name="Schmutz J."/>
            <person name="Shapiro H."/>
            <person name="Siaut M."/>
            <person name="Stanley M."/>
            <person name="Sussman M.R."/>
            <person name="Taylor A.R."/>
            <person name="Vardi A."/>
            <person name="von Dassow P."/>
            <person name="Vyverman W."/>
            <person name="Willis A."/>
            <person name="Wyrwicz L.S."/>
            <person name="Rokhsar D.S."/>
            <person name="Weissenbach J."/>
            <person name="Armbrust E.V."/>
            <person name="Green B.R."/>
            <person name="Van de Peer Y."/>
            <person name="Grigoriev I.V."/>
        </authorList>
    </citation>
    <scope>NUCLEOTIDE SEQUENCE [LARGE SCALE GENOMIC DNA]</scope>
    <source>
        <strain evidence="7 8">CCMP1335</strain>
    </source>
</reference>
<keyword evidence="8" id="KW-1185">Reference proteome</keyword>
<dbReference type="RefSeq" id="XP_002290426.1">
    <property type="nucleotide sequence ID" value="XM_002290390.1"/>
</dbReference>
<evidence type="ECO:0000313" key="8">
    <source>
        <dbReference type="Proteomes" id="UP000001449"/>
    </source>
</evidence>
<dbReference type="InParanoid" id="B8C3T1"/>
<sequence>PWVITLENFVSSTEMEILMEWGSHFGYDRSQAGDTISETRTSSQAWCFNDCYDDPIVKGLRQRIHEVTGIPEKNYEALQLLHYDEGQFYKPHDDFIRKHVVQGHGPRLLTFFMYFNEVEEGGGTRFPKLNNLTIQPRPGRVLIWPSVLDEEPYQMDGRTEHEALEVVKGEKYAANAWIHM</sequence>
<evidence type="ECO:0000256" key="1">
    <source>
        <dbReference type="ARBA" id="ARBA00001961"/>
    </source>
</evidence>
<organism evidence="7 8">
    <name type="scientific">Thalassiosira pseudonana</name>
    <name type="common">Marine diatom</name>
    <name type="synonym">Cyclotella nana</name>
    <dbReference type="NCBI Taxonomy" id="35128"/>
    <lineage>
        <taxon>Eukaryota</taxon>
        <taxon>Sar</taxon>
        <taxon>Stramenopiles</taxon>
        <taxon>Ochrophyta</taxon>
        <taxon>Bacillariophyta</taxon>
        <taxon>Coscinodiscophyceae</taxon>
        <taxon>Thalassiosirophycidae</taxon>
        <taxon>Thalassiosirales</taxon>
        <taxon>Thalassiosiraceae</taxon>
        <taxon>Thalassiosira</taxon>
    </lineage>
</organism>
<dbReference type="PaxDb" id="35128-Thaps262637"/>
<evidence type="ECO:0000313" key="7">
    <source>
        <dbReference type="EMBL" id="EED92178.1"/>
    </source>
</evidence>
<dbReference type="eggNOG" id="KOG1591">
    <property type="taxonomic scope" value="Eukaryota"/>
</dbReference>
<keyword evidence="4" id="KW-0560">Oxidoreductase</keyword>
<feature type="non-terminal residue" evidence="7">
    <location>
        <position position="180"/>
    </location>
</feature>
<dbReference type="Proteomes" id="UP000001449">
    <property type="component" value="Chromosome 5"/>
</dbReference>
<dbReference type="PANTHER" id="PTHR10869:SF235">
    <property type="entry name" value="PROCOLLAGEN-PROLINE 4-DIOXYGENASE"/>
    <property type="match status" value="1"/>
</dbReference>
<reference evidence="7 8" key="1">
    <citation type="journal article" date="2004" name="Science">
        <title>The genome of the diatom Thalassiosira pseudonana: ecology, evolution, and metabolism.</title>
        <authorList>
            <person name="Armbrust E.V."/>
            <person name="Berges J.A."/>
            <person name="Bowler C."/>
            <person name="Green B.R."/>
            <person name="Martinez D."/>
            <person name="Putnam N.H."/>
            <person name="Zhou S."/>
            <person name="Allen A.E."/>
            <person name="Apt K.E."/>
            <person name="Bechner M."/>
            <person name="Brzezinski M.A."/>
            <person name="Chaal B.K."/>
            <person name="Chiovitti A."/>
            <person name="Davis A.K."/>
            <person name="Demarest M.S."/>
            <person name="Detter J.C."/>
            <person name="Glavina T."/>
            <person name="Goodstein D."/>
            <person name="Hadi M.Z."/>
            <person name="Hellsten U."/>
            <person name="Hildebrand M."/>
            <person name="Jenkins B.D."/>
            <person name="Jurka J."/>
            <person name="Kapitonov V.V."/>
            <person name="Kroger N."/>
            <person name="Lau W.W."/>
            <person name="Lane T.W."/>
            <person name="Larimer F.W."/>
            <person name="Lippmeier J.C."/>
            <person name="Lucas S."/>
            <person name="Medina M."/>
            <person name="Montsant A."/>
            <person name="Obornik M."/>
            <person name="Parker M.S."/>
            <person name="Palenik B."/>
            <person name="Pazour G.J."/>
            <person name="Richardson P.M."/>
            <person name="Rynearson T.A."/>
            <person name="Saito M.A."/>
            <person name="Schwartz D.C."/>
            <person name="Thamatrakoln K."/>
            <person name="Valentin K."/>
            <person name="Vardi A."/>
            <person name="Wilkerson F.P."/>
            <person name="Rokhsar D.S."/>
        </authorList>
    </citation>
    <scope>NUCLEOTIDE SEQUENCE [LARGE SCALE GENOMIC DNA]</scope>
    <source>
        <strain evidence="7 8">CCMP1335</strain>
    </source>
</reference>
<dbReference type="AlphaFoldDB" id="B8C3T1"/>
<dbReference type="HOGENOM" id="CLU_058132_3_1_1"/>
<evidence type="ECO:0000256" key="4">
    <source>
        <dbReference type="ARBA" id="ARBA00023002"/>
    </source>
</evidence>
<dbReference type="Gene3D" id="2.60.120.620">
    <property type="entry name" value="q2cbj1_9rhob like domain"/>
    <property type="match status" value="1"/>
</dbReference>
<feature type="non-terminal residue" evidence="7">
    <location>
        <position position="1"/>
    </location>
</feature>
<feature type="domain" description="Fe2OG dioxygenase" evidence="6">
    <location>
        <begin position="74"/>
        <end position="180"/>
    </location>
</feature>